<dbReference type="GeneID" id="38121603"/>
<proteinExistence type="predicted"/>
<sequence length="216" mass="22678">MRSFAPLKLALGLSLSLSTLALADDATTTTMPYYQPDWEEAWSAMPSYTNVEGSIVSIHSPDITYAMSCTSGAESSTCSIKKPWTMIAGPETFKQTGTYTAFDWTPAVTVTYDWDCKMTSYSESPSCSFSLSYTGSESGMETSSSIETSTSWDYTTGSPYGLPVTAGLDKLSDAVASAEAEATPTASDGGAMGIRPVEAFITAAPVVLAAGVGALF</sequence>
<keyword evidence="3" id="KW-1185">Reference proteome</keyword>
<evidence type="ECO:0000313" key="2">
    <source>
        <dbReference type="EMBL" id="RDW58542.1"/>
    </source>
</evidence>
<gene>
    <name evidence="2" type="ORF">DSM5745_11233</name>
</gene>
<accession>A0A3D8Q9L9</accession>
<dbReference type="OrthoDB" id="4991875at2759"/>
<dbReference type="Proteomes" id="UP000256690">
    <property type="component" value="Unassembled WGS sequence"/>
</dbReference>
<protein>
    <submittedName>
        <fullName evidence="2">Uncharacterized protein</fullName>
    </submittedName>
</protein>
<dbReference type="AlphaFoldDB" id="A0A3D8Q9L9"/>
<name>A0A3D8Q9L9_9EURO</name>
<keyword evidence="1" id="KW-0732">Signal</keyword>
<reference evidence="2 3" key="1">
    <citation type="journal article" date="2018" name="IMA Fungus">
        <title>IMA Genome-F 9: Draft genome sequence of Annulohypoxylon stygium, Aspergillus mulundensis, Berkeleyomyces basicola (syn. Thielaviopsis basicola), Ceratocystis smalleyi, two Cercospora beticola strains, Coleophoma cylindrospora, Fusarium fracticaudum, Phialophora cf. hyalina, and Morchella septimelata.</title>
        <authorList>
            <person name="Wingfield B.D."/>
            <person name="Bills G.F."/>
            <person name="Dong Y."/>
            <person name="Huang W."/>
            <person name="Nel W.J."/>
            <person name="Swalarsk-Parry B.S."/>
            <person name="Vaghefi N."/>
            <person name="Wilken P.M."/>
            <person name="An Z."/>
            <person name="de Beer Z.W."/>
            <person name="De Vos L."/>
            <person name="Chen L."/>
            <person name="Duong T.A."/>
            <person name="Gao Y."/>
            <person name="Hammerbacher A."/>
            <person name="Kikkert J.R."/>
            <person name="Li Y."/>
            <person name="Li H."/>
            <person name="Li K."/>
            <person name="Li Q."/>
            <person name="Liu X."/>
            <person name="Ma X."/>
            <person name="Naidoo K."/>
            <person name="Pethybridge S.J."/>
            <person name="Sun J."/>
            <person name="Steenkamp E.T."/>
            <person name="van der Nest M.A."/>
            <person name="van Wyk S."/>
            <person name="Wingfield M.J."/>
            <person name="Xiong C."/>
            <person name="Yue Q."/>
            <person name="Zhang X."/>
        </authorList>
    </citation>
    <scope>NUCLEOTIDE SEQUENCE [LARGE SCALE GENOMIC DNA]</scope>
    <source>
        <strain evidence="2 3">DSM 5745</strain>
    </source>
</reference>
<dbReference type="RefSeq" id="XP_026598168.1">
    <property type="nucleotide sequence ID" value="XM_026753249.1"/>
</dbReference>
<comment type="caution">
    <text evidence="2">The sequence shown here is derived from an EMBL/GenBank/DDBJ whole genome shotgun (WGS) entry which is preliminary data.</text>
</comment>
<evidence type="ECO:0000256" key="1">
    <source>
        <dbReference type="SAM" id="SignalP"/>
    </source>
</evidence>
<feature type="chain" id="PRO_5017672702" evidence="1">
    <location>
        <begin position="24"/>
        <end position="216"/>
    </location>
</feature>
<organism evidence="2 3">
    <name type="scientific">Aspergillus mulundensis</name>
    <dbReference type="NCBI Taxonomy" id="1810919"/>
    <lineage>
        <taxon>Eukaryota</taxon>
        <taxon>Fungi</taxon>
        <taxon>Dikarya</taxon>
        <taxon>Ascomycota</taxon>
        <taxon>Pezizomycotina</taxon>
        <taxon>Eurotiomycetes</taxon>
        <taxon>Eurotiomycetidae</taxon>
        <taxon>Eurotiales</taxon>
        <taxon>Aspergillaceae</taxon>
        <taxon>Aspergillus</taxon>
        <taxon>Aspergillus subgen. Nidulantes</taxon>
    </lineage>
</organism>
<evidence type="ECO:0000313" key="3">
    <source>
        <dbReference type="Proteomes" id="UP000256690"/>
    </source>
</evidence>
<feature type="signal peptide" evidence="1">
    <location>
        <begin position="1"/>
        <end position="23"/>
    </location>
</feature>
<dbReference type="EMBL" id="PVWQ01000023">
    <property type="protein sequence ID" value="RDW58542.1"/>
    <property type="molecule type" value="Genomic_DNA"/>
</dbReference>
<dbReference type="STRING" id="1810919.A0A3D8Q9L9"/>